<organism evidence="1 2">
    <name type="scientific">Candolleomyces eurysporus</name>
    <dbReference type="NCBI Taxonomy" id="2828524"/>
    <lineage>
        <taxon>Eukaryota</taxon>
        <taxon>Fungi</taxon>
        <taxon>Dikarya</taxon>
        <taxon>Basidiomycota</taxon>
        <taxon>Agaricomycotina</taxon>
        <taxon>Agaricomycetes</taxon>
        <taxon>Agaricomycetidae</taxon>
        <taxon>Agaricales</taxon>
        <taxon>Agaricineae</taxon>
        <taxon>Psathyrellaceae</taxon>
        <taxon>Candolleomyces</taxon>
    </lineage>
</organism>
<name>A0A9W8J2Q6_9AGAR</name>
<proteinExistence type="predicted"/>
<sequence length="376" mass="42321">MQRSMTDGKREISPIQMDDRREILATYLIQEKDFGIIDFIMEPFDVPVPKSVASYGQAATKILEATLTAVMDLTTVILTLELCKTKPELLPFKYTAVIHSISEKWSVLLRWCQVLVFQFPVHSQRPRLSQSCLYLLRMILNEYNDDYTDELFSLPCTIDFIYLLLLRAADSGTPADGDTATILEMISSSLPKTTREAVISIIVRQSAEVVGGSLAETNALHYLEPKTKLTPTIFTVRMGHLVYLEYLLNEGKNLLELKDDQVLTLDVVSCHPGVEQAVRSIDQCKNLVSRASHFHLNILDARVEGFLEAYGRHLANCDSSVRLVLIAFHEHSTHASTVLAIVKGWDVARGSKRYRVVDSVFGRCFKVTPNSLTHDT</sequence>
<gene>
    <name evidence="1" type="ORF">H1R20_g12331</name>
</gene>
<keyword evidence="2" id="KW-1185">Reference proteome</keyword>
<evidence type="ECO:0000313" key="2">
    <source>
        <dbReference type="Proteomes" id="UP001140091"/>
    </source>
</evidence>
<evidence type="ECO:0000313" key="1">
    <source>
        <dbReference type="EMBL" id="KAJ2924763.1"/>
    </source>
</evidence>
<reference evidence="1" key="1">
    <citation type="submission" date="2022-06" db="EMBL/GenBank/DDBJ databases">
        <title>Genome Sequence of Candolleomyces eurysporus.</title>
        <authorList>
            <person name="Buettner E."/>
        </authorList>
    </citation>
    <scope>NUCLEOTIDE SEQUENCE</scope>
    <source>
        <strain evidence="1">VTCC 930004</strain>
    </source>
</reference>
<feature type="non-terminal residue" evidence="1">
    <location>
        <position position="376"/>
    </location>
</feature>
<accession>A0A9W8J2Q6</accession>
<dbReference type="EMBL" id="JANBPK010001206">
    <property type="protein sequence ID" value="KAJ2924763.1"/>
    <property type="molecule type" value="Genomic_DNA"/>
</dbReference>
<comment type="caution">
    <text evidence="1">The sequence shown here is derived from an EMBL/GenBank/DDBJ whole genome shotgun (WGS) entry which is preliminary data.</text>
</comment>
<dbReference type="Proteomes" id="UP001140091">
    <property type="component" value="Unassembled WGS sequence"/>
</dbReference>
<dbReference type="AlphaFoldDB" id="A0A9W8J2Q6"/>
<protein>
    <submittedName>
        <fullName evidence="1">Uncharacterized protein</fullName>
    </submittedName>
</protein>